<dbReference type="EMBL" id="BK015452">
    <property type="protein sequence ID" value="DAE07557.1"/>
    <property type="molecule type" value="Genomic_DNA"/>
</dbReference>
<reference evidence="1" key="1">
    <citation type="journal article" date="2021" name="Proc. Natl. Acad. Sci. U.S.A.">
        <title>A Catalog of Tens of Thousands of Viruses from Human Metagenomes Reveals Hidden Associations with Chronic Diseases.</title>
        <authorList>
            <person name="Tisza M.J."/>
            <person name="Buck C.B."/>
        </authorList>
    </citation>
    <scope>NUCLEOTIDE SEQUENCE</scope>
    <source>
        <strain evidence="1">CtnCN2</strain>
    </source>
</reference>
<organism evidence="1">
    <name type="scientific">Podoviridae sp. ctnCN2</name>
    <dbReference type="NCBI Taxonomy" id="2825274"/>
    <lineage>
        <taxon>Viruses</taxon>
        <taxon>Duplodnaviria</taxon>
        <taxon>Heunggongvirae</taxon>
        <taxon>Uroviricota</taxon>
        <taxon>Caudoviricetes</taxon>
    </lineage>
</organism>
<protein>
    <submittedName>
        <fullName evidence="1">Uncharacterized protein</fullName>
    </submittedName>
</protein>
<accession>A0A8S5PLV3</accession>
<evidence type="ECO:0000313" key="1">
    <source>
        <dbReference type="EMBL" id="DAE07557.1"/>
    </source>
</evidence>
<proteinExistence type="predicted"/>
<name>A0A8S5PLV3_9CAUD</name>
<sequence>MNIETKNRLKRLACQWVMFYHYLHKAGADDAEWAEWFDKIVAGEPLANFDEKRRRLWKVHEMYVNNDLPEILRDVLGTMELAVTTFNPELDR</sequence>